<dbReference type="PANTHER" id="PTHR35986:SF1">
    <property type="entry name" value="OS10G0430800 PROTEIN"/>
    <property type="match status" value="1"/>
</dbReference>
<protein>
    <submittedName>
        <fullName evidence="2">Uncharacterized protein</fullName>
    </submittedName>
</protein>
<evidence type="ECO:0000256" key="1">
    <source>
        <dbReference type="SAM" id="MobiDB-lite"/>
    </source>
</evidence>
<accession>I3SGD6</accession>
<organism evidence="2">
    <name type="scientific">Medicago truncatula</name>
    <name type="common">Barrel medic</name>
    <name type="synonym">Medicago tribuloides</name>
    <dbReference type="NCBI Taxonomy" id="3880"/>
    <lineage>
        <taxon>Eukaryota</taxon>
        <taxon>Viridiplantae</taxon>
        <taxon>Streptophyta</taxon>
        <taxon>Embryophyta</taxon>
        <taxon>Tracheophyta</taxon>
        <taxon>Spermatophyta</taxon>
        <taxon>Magnoliopsida</taxon>
        <taxon>eudicotyledons</taxon>
        <taxon>Gunneridae</taxon>
        <taxon>Pentapetalae</taxon>
        <taxon>rosids</taxon>
        <taxon>fabids</taxon>
        <taxon>Fabales</taxon>
        <taxon>Fabaceae</taxon>
        <taxon>Papilionoideae</taxon>
        <taxon>50 kb inversion clade</taxon>
        <taxon>NPAAA clade</taxon>
        <taxon>Hologalegina</taxon>
        <taxon>IRL clade</taxon>
        <taxon>Trifolieae</taxon>
        <taxon>Medicago</taxon>
    </lineage>
</organism>
<feature type="region of interest" description="Disordered" evidence="1">
    <location>
        <begin position="156"/>
        <end position="208"/>
    </location>
</feature>
<dbReference type="EMBL" id="BT139533">
    <property type="protein sequence ID" value="AFK39328.1"/>
    <property type="molecule type" value="mRNA"/>
</dbReference>
<dbReference type="PANTHER" id="PTHR35986">
    <property type="entry name" value="EXPRESSED PROTEIN"/>
    <property type="match status" value="1"/>
</dbReference>
<feature type="compositionally biased region" description="Polar residues" evidence="1">
    <location>
        <begin position="163"/>
        <end position="176"/>
    </location>
</feature>
<dbReference type="AlphaFoldDB" id="I3SGD6"/>
<feature type="compositionally biased region" description="Polar residues" evidence="1">
    <location>
        <begin position="198"/>
        <end position="208"/>
    </location>
</feature>
<sequence length="208" mass="23176">MGEALFDLEQLLISKRAKLTPDEANILQSCKTNAIKNFTVFSLVSGAAAWTVTGRLGKAFQVNLTAGAAAFCGLRIFSRSLYSSADHILSLDGSTLQKELANILVTKYQHDPSLMKLISKHFYSERLYDDSASNTPKLRWRYRNFFSDNVINGNKTQDHDSYNKSQGNSHNDSYASDSLEKSQGKSENITDSKRTTRGTKQSFINPGF</sequence>
<proteinExistence type="evidence at transcript level"/>
<feature type="compositionally biased region" description="Basic and acidic residues" evidence="1">
    <location>
        <begin position="178"/>
        <end position="194"/>
    </location>
</feature>
<name>I3SGD6_MEDTR</name>
<evidence type="ECO:0000313" key="2">
    <source>
        <dbReference type="EMBL" id="AFK39328.1"/>
    </source>
</evidence>
<reference evidence="2" key="1">
    <citation type="submission" date="2012-05" db="EMBL/GenBank/DDBJ databases">
        <authorList>
            <person name="Krishnakumar V."/>
            <person name="Cheung F."/>
            <person name="Xiao Y."/>
            <person name="Chan A."/>
            <person name="Moskal W.A."/>
            <person name="Town C.D."/>
        </authorList>
    </citation>
    <scope>NUCLEOTIDE SEQUENCE</scope>
</reference>